<dbReference type="PANTHER" id="PTHR43563:SF1">
    <property type="entry name" value="AMINE OXIDASE [FLAVIN-CONTAINING] B"/>
    <property type="match status" value="1"/>
</dbReference>
<dbReference type="Gene3D" id="3.50.50.60">
    <property type="entry name" value="FAD/NAD(P)-binding domain"/>
    <property type="match status" value="1"/>
</dbReference>
<dbReference type="EMBL" id="OCTY01000002">
    <property type="protein sequence ID" value="SOJ56842.1"/>
    <property type="molecule type" value="Genomic_DNA"/>
</dbReference>
<accession>A0A7Z7NCA5</accession>
<feature type="binding site" evidence="4">
    <location>
        <position position="339"/>
    </location>
    <ligand>
        <name>substrate</name>
    </ligand>
</feature>
<feature type="binding site" evidence="4">
    <location>
        <position position="422"/>
    </location>
    <ligand>
        <name>FAD</name>
        <dbReference type="ChEBI" id="CHEBI:57692"/>
    </ligand>
</feature>
<evidence type="ECO:0000313" key="7">
    <source>
        <dbReference type="Proteomes" id="UP000554965"/>
    </source>
</evidence>
<dbReference type="SUPFAM" id="SSF54373">
    <property type="entry name" value="FAD-linked reductases, C-terminal domain"/>
    <property type="match status" value="1"/>
</dbReference>
<dbReference type="GO" id="GO:0016491">
    <property type="term" value="F:oxidoreductase activity"/>
    <property type="evidence" value="ECO:0007669"/>
    <property type="project" value="UniProtKB-KW"/>
</dbReference>
<gene>
    <name evidence="6" type="primary">aofH_6</name>
    <name evidence="6" type="ORF">MSIMFB_04319</name>
</gene>
<feature type="domain" description="Amine oxidase" evidence="5">
    <location>
        <begin position="15"/>
        <end position="446"/>
    </location>
</feature>
<name>A0A7Z7NCA5_9MYCO</name>
<reference evidence="6 7" key="1">
    <citation type="submission" date="2017-10" db="EMBL/GenBank/DDBJ databases">
        <authorList>
            <consortium name="Urmite Genomes"/>
        </authorList>
    </citation>
    <scope>NUCLEOTIDE SEQUENCE [LARGE SCALE GENOMIC DNA]</scope>
    <source>
        <strain evidence="6 7">FB-527</strain>
    </source>
</reference>
<evidence type="ECO:0000259" key="5">
    <source>
        <dbReference type="Pfam" id="PF01593"/>
    </source>
</evidence>
<dbReference type="PANTHER" id="PTHR43563">
    <property type="entry name" value="AMINE OXIDASE"/>
    <property type="match status" value="1"/>
</dbReference>
<dbReference type="InterPro" id="IPR002937">
    <property type="entry name" value="Amino_oxidase"/>
</dbReference>
<comment type="caution">
    <text evidence="6">The sequence shown here is derived from an EMBL/GenBank/DDBJ whole genome shotgun (WGS) entry which is preliminary data.</text>
</comment>
<comment type="similarity">
    <text evidence="2">Belongs to the flavin monoamine oxidase family.</text>
</comment>
<dbReference type="RefSeq" id="WP_186244392.1">
    <property type="nucleotide sequence ID" value="NZ_OCTY01000002.1"/>
</dbReference>
<sequence>MANKVNVVVVGAGAAGMAAARTLTKAGLSVRVLEARDRVAGRTMAGRLSNGVHVDKGGQWVGPTQDAALGLIAELGLETYLQYDAGDELTVYDGNVVRYRDDSFGLPEKSASEARRVFTAIDSLAATVNQAEPWKTEGATDLDHQTFDSWLTATTSDTLAQRYWRWFAAVFYAAESTEFSLLHALYHVKCGTNLQTMMTNIGGGQEAKVVGGTHQISERIAEELGDAVQLGAVVRTITQDDEGVRVDFEGGSVTADHVIVAMPPTLAGRIRYVPPLPSTRDHLTQQIPEGSVIKIHIAYETPFWREEGLTGSVVSLDDEIGFTLDGCPPDTSCGVLVGFAAGAQARAMRALAADERGKLIIDTMTKWFGPRAAKPFDIGEKDWNEEEFSRGCYGGHLGGGVWTQFGEALKAPVGRIHWAGTETADAWNGYIDGAIRSGYRAAAEVLA</sequence>
<evidence type="ECO:0000313" key="6">
    <source>
        <dbReference type="EMBL" id="SOJ56842.1"/>
    </source>
</evidence>
<feature type="binding site" evidence="4">
    <location>
        <position position="234"/>
    </location>
    <ligand>
        <name>FAD</name>
        <dbReference type="ChEBI" id="CHEBI:57692"/>
    </ligand>
</feature>
<dbReference type="Pfam" id="PF01593">
    <property type="entry name" value="Amino_oxidase"/>
    <property type="match status" value="1"/>
</dbReference>
<dbReference type="EC" id="1.4.3.-" evidence="6"/>
<evidence type="ECO:0000256" key="4">
    <source>
        <dbReference type="PIRSR" id="PIRSR601613-1"/>
    </source>
</evidence>
<keyword evidence="7" id="KW-1185">Reference proteome</keyword>
<organism evidence="6 7">
    <name type="scientific">Mycobacterium simulans</name>
    <dbReference type="NCBI Taxonomy" id="627089"/>
    <lineage>
        <taxon>Bacteria</taxon>
        <taxon>Bacillati</taxon>
        <taxon>Actinomycetota</taxon>
        <taxon>Actinomycetes</taxon>
        <taxon>Mycobacteriales</taxon>
        <taxon>Mycobacteriaceae</taxon>
        <taxon>Mycobacterium</taxon>
    </lineage>
</organism>
<evidence type="ECO:0000256" key="2">
    <source>
        <dbReference type="ARBA" id="ARBA00005995"/>
    </source>
</evidence>
<proteinExistence type="inferred from homology"/>
<evidence type="ECO:0000256" key="1">
    <source>
        <dbReference type="ARBA" id="ARBA00001974"/>
    </source>
</evidence>
<comment type="cofactor">
    <cofactor evidence="1">
        <name>FAD</name>
        <dbReference type="ChEBI" id="CHEBI:57692"/>
    </cofactor>
</comment>
<dbReference type="PRINTS" id="PR00757">
    <property type="entry name" value="AMINEOXDASEF"/>
</dbReference>
<dbReference type="InterPro" id="IPR001613">
    <property type="entry name" value="Flavin_amine_oxidase"/>
</dbReference>
<dbReference type="InterPro" id="IPR036188">
    <property type="entry name" value="FAD/NAD-bd_sf"/>
</dbReference>
<dbReference type="SUPFAM" id="SSF51905">
    <property type="entry name" value="FAD/NAD(P)-binding domain"/>
    <property type="match status" value="1"/>
</dbReference>
<dbReference type="InterPro" id="IPR050703">
    <property type="entry name" value="Flavin_MAO"/>
</dbReference>
<dbReference type="Proteomes" id="UP000554965">
    <property type="component" value="Unassembled WGS sequence"/>
</dbReference>
<keyword evidence="3 6" id="KW-0560">Oxidoreductase</keyword>
<evidence type="ECO:0000256" key="3">
    <source>
        <dbReference type="ARBA" id="ARBA00023002"/>
    </source>
</evidence>
<dbReference type="AlphaFoldDB" id="A0A7Z7NCA5"/>
<protein>
    <submittedName>
        <fullName evidence="6">Flavin-containing monoamine oxidase AofH</fullName>
        <ecNumber evidence="6">1.4.3.-</ecNumber>
    </submittedName>
</protein>
<feature type="binding site" evidence="4">
    <location>
        <begin position="34"/>
        <end position="35"/>
    </location>
    <ligand>
        <name>FAD</name>
        <dbReference type="ChEBI" id="CHEBI:57692"/>
    </ligand>
</feature>